<dbReference type="Proteomes" id="UP000095286">
    <property type="component" value="Unplaced"/>
</dbReference>
<protein>
    <submittedName>
        <fullName evidence="2">Protein amnionless</fullName>
    </submittedName>
</protein>
<reference evidence="2" key="1">
    <citation type="submission" date="2016-11" db="UniProtKB">
        <authorList>
            <consortium name="WormBaseParasite"/>
        </authorList>
    </citation>
    <scope>IDENTIFICATION</scope>
    <source>
        <strain evidence="2">KR3021</strain>
    </source>
</reference>
<sequence>MRVAILLSVFILLVQTNDMERFWTKGEILSIKWKKNCLKADRCANPRIQIVSQLIENPEIQRADFPINLSIEKKFSFSNFFASGKREDMLLSVNLIGTDPLYNIPVDCDKTSSVRPFELSSVNHAMPPIEQPAILELEAKCFTAVIQLKKYDTICPWCQVTKSLNNDNNKVGSPLSLALGQVQINQMTIIVILGFLLSLLLFFSIFILCLYTRQRKTIKTKKAPSVISYYPTRPVYKTKIGVPIEEGTYEIIDDTQKLTSISVVKACSSGYGSAVSSATSINPIRTSCIIEKGSNFI</sequence>
<name>A0AC35U380_9BILA</name>
<organism evidence="1 2">
    <name type="scientific">Rhabditophanes sp. KR3021</name>
    <dbReference type="NCBI Taxonomy" id="114890"/>
    <lineage>
        <taxon>Eukaryota</taxon>
        <taxon>Metazoa</taxon>
        <taxon>Ecdysozoa</taxon>
        <taxon>Nematoda</taxon>
        <taxon>Chromadorea</taxon>
        <taxon>Rhabditida</taxon>
        <taxon>Tylenchina</taxon>
        <taxon>Panagrolaimomorpha</taxon>
        <taxon>Strongyloidoidea</taxon>
        <taxon>Alloionematidae</taxon>
        <taxon>Rhabditophanes</taxon>
    </lineage>
</organism>
<evidence type="ECO:0000313" key="2">
    <source>
        <dbReference type="WBParaSite" id="RSKR_0000724400.1"/>
    </source>
</evidence>
<evidence type="ECO:0000313" key="1">
    <source>
        <dbReference type="Proteomes" id="UP000095286"/>
    </source>
</evidence>
<accession>A0AC35U380</accession>
<proteinExistence type="predicted"/>
<dbReference type="WBParaSite" id="RSKR_0000724400.1">
    <property type="protein sequence ID" value="RSKR_0000724400.1"/>
    <property type="gene ID" value="RSKR_0000724400"/>
</dbReference>